<dbReference type="SUPFAM" id="SSF53756">
    <property type="entry name" value="UDP-Glycosyltransferase/glycogen phosphorylase"/>
    <property type="match status" value="1"/>
</dbReference>
<dbReference type="Proteomes" id="UP000271573">
    <property type="component" value="Chromosome"/>
</dbReference>
<accession>A0A3G9IFA0</accession>
<protein>
    <submittedName>
        <fullName evidence="1">Uncharacterized protein</fullName>
    </submittedName>
</protein>
<gene>
    <name evidence="1" type="ORF">Back2_13730</name>
</gene>
<dbReference type="EMBL" id="AP019307">
    <property type="protein sequence ID" value="BBH17086.1"/>
    <property type="molecule type" value="Genomic_DNA"/>
</dbReference>
<dbReference type="OrthoDB" id="9808602at2"/>
<dbReference type="AlphaFoldDB" id="A0A3G9IFA0"/>
<evidence type="ECO:0000313" key="1">
    <source>
        <dbReference type="EMBL" id="BBH17086.1"/>
    </source>
</evidence>
<dbReference type="Pfam" id="PF13692">
    <property type="entry name" value="Glyco_trans_1_4"/>
    <property type="match status" value="1"/>
</dbReference>
<dbReference type="KEGG" id="nbe:Back2_13730"/>
<keyword evidence="2" id="KW-1185">Reference proteome</keyword>
<proteinExistence type="predicted"/>
<dbReference type="RefSeq" id="WP_125567967.1">
    <property type="nucleotide sequence ID" value="NZ_AP019307.1"/>
</dbReference>
<evidence type="ECO:0000313" key="2">
    <source>
        <dbReference type="Proteomes" id="UP000271573"/>
    </source>
</evidence>
<sequence>MTHVALLSLEPWDEVWRRNQHLASRLVDRGSASSLTFVTPPTGGLATQAARWSPHPGITVVTPPLVVPRRFGGHRVLGEWLRYELRGADVIWVNDPVAGASVINRTKPMAYDVTDDWRSMPQPEADRLRIIRAEDRLAAVAHTVVCSSVLHERWLHRYRIDATVIPNGVDVRAIRAAAPHALTGPGPHAVYVGTLHENRIDLDLVRDLITEWPGTVHLVGPWHLPVSVSTQWRALGADIVGPVASADVPAWLNAADVLICPHRVDDFTLSLDAIKAHEYLATDRPVVATPSCGFQLLSGAGLSVVGAEGFLSACQDALAGPAISRTVAVDWDERTSAFAAALGLGQALA</sequence>
<dbReference type="Gene3D" id="3.40.50.2000">
    <property type="entry name" value="Glycogen Phosphorylase B"/>
    <property type="match status" value="1"/>
</dbReference>
<dbReference type="PANTHER" id="PTHR12526">
    <property type="entry name" value="GLYCOSYLTRANSFERASE"/>
    <property type="match status" value="1"/>
</dbReference>
<organism evidence="1 2">
    <name type="scientific">Nocardioides baekrokdamisoli</name>
    <dbReference type="NCBI Taxonomy" id="1804624"/>
    <lineage>
        <taxon>Bacteria</taxon>
        <taxon>Bacillati</taxon>
        <taxon>Actinomycetota</taxon>
        <taxon>Actinomycetes</taxon>
        <taxon>Propionibacteriales</taxon>
        <taxon>Nocardioidaceae</taxon>
        <taxon>Nocardioides</taxon>
    </lineage>
</organism>
<reference evidence="1 2" key="1">
    <citation type="submission" date="2018-11" db="EMBL/GenBank/DDBJ databases">
        <title>Complete genome sequence of Nocardioides baekrokdamisoli strain KCTC 39748.</title>
        <authorList>
            <person name="Kang S.W."/>
            <person name="Lee K.C."/>
            <person name="Kim K.K."/>
            <person name="Kim J.S."/>
            <person name="Kim D.S."/>
            <person name="Ko S.H."/>
            <person name="Yang S.H."/>
            <person name="Shin Y.K."/>
            <person name="Lee J.S."/>
        </authorList>
    </citation>
    <scope>NUCLEOTIDE SEQUENCE [LARGE SCALE GENOMIC DNA]</scope>
    <source>
        <strain evidence="1 2">KCTC 39748</strain>
    </source>
</reference>
<name>A0A3G9IFA0_9ACTN</name>